<evidence type="ECO:0000259" key="12">
    <source>
        <dbReference type="Pfam" id="PF04101"/>
    </source>
</evidence>
<reference evidence="13" key="1">
    <citation type="journal article" date="2020" name="mSystems">
        <title>Genome- and Community-Level Interaction Insights into Carbon Utilization and Element Cycling Functions of Hydrothermarchaeota in Hydrothermal Sediment.</title>
        <authorList>
            <person name="Zhou Z."/>
            <person name="Liu Y."/>
            <person name="Xu W."/>
            <person name="Pan J."/>
            <person name="Luo Z.H."/>
            <person name="Li M."/>
        </authorList>
    </citation>
    <scope>NUCLEOTIDE SEQUENCE [LARGE SCALE GENOMIC DNA]</scope>
    <source>
        <strain evidence="13">SpSt-508</strain>
    </source>
</reference>
<feature type="binding site" evidence="10">
    <location>
        <position position="125"/>
    </location>
    <ligand>
        <name>UDP-N-acetyl-alpha-D-glucosamine</name>
        <dbReference type="ChEBI" id="CHEBI:57705"/>
    </ligand>
</feature>
<evidence type="ECO:0000256" key="3">
    <source>
        <dbReference type="ARBA" id="ARBA00022676"/>
    </source>
</evidence>
<sequence length="368" mass="40034">MKEVYLFAGGGTGGHLFPGLAVAEALRQRHPLAQTVFVGTDRDIERRILAENNCPHVALPVSPLRQLWRRPDRFLWRNCRAIAQAKRLIAQYRPRAVIGLGELSSLPLVWTAHRAQIPIVLLEQNALPGRTTRWLAPCARVICVAFPECVDHLPKGIPALMCGNPVRRAIAELLREPPEPSSVHPPTLLVLGGSQGAEPLNAALIELVRRHHPQLSGWMIAHQTGAKQRSLVESAYAALGQPHVVADFFPDIAAMYRQASLVISRAGGTTLAELACAGKPMLLVPYPHATQQHQQANAEVFAGQGAAAVVQQADTAEVTAERLWSVLETWLSNAALRRRLGQAARTFAHPHAADRVVSLLDDAVRSAA</sequence>
<keyword evidence="6 10" id="KW-0573">Peptidoglycan synthesis</keyword>
<feature type="domain" description="Glycosyl transferase family 28 C-terminal" evidence="12">
    <location>
        <begin position="187"/>
        <end position="350"/>
    </location>
</feature>
<feature type="binding site" evidence="10">
    <location>
        <position position="294"/>
    </location>
    <ligand>
        <name>UDP-N-acetyl-alpha-D-glucosamine</name>
        <dbReference type="ChEBI" id="CHEBI:57705"/>
    </ligand>
</feature>
<gene>
    <name evidence="10 13" type="primary">murG</name>
    <name evidence="13" type="ORF">ENS64_03940</name>
</gene>
<evidence type="ECO:0000256" key="5">
    <source>
        <dbReference type="ARBA" id="ARBA00022960"/>
    </source>
</evidence>
<evidence type="ECO:0000256" key="1">
    <source>
        <dbReference type="ARBA" id="ARBA00022475"/>
    </source>
</evidence>
<dbReference type="Gene3D" id="3.40.50.2000">
    <property type="entry name" value="Glycogen Phosphorylase B"/>
    <property type="match status" value="2"/>
</dbReference>
<dbReference type="EMBL" id="DSVQ01000007">
    <property type="protein sequence ID" value="HGT38400.1"/>
    <property type="molecule type" value="Genomic_DNA"/>
</dbReference>
<proteinExistence type="inferred from homology"/>
<comment type="caution">
    <text evidence="10">Lacks conserved residue(s) required for the propagation of feature annotation.</text>
</comment>
<evidence type="ECO:0000256" key="8">
    <source>
        <dbReference type="ARBA" id="ARBA00023306"/>
    </source>
</evidence>
<dbReference type="Pfam" id="PF04101">
    <property type="entry name" value="Glyco_tran_28_C"/>
    <property type="match status" value="1"/>
</dbReference>
<dbReference type="PANTHER" id="PTHR21015:SF22">
    <property type="entry name" value="GLYCOSYLTRANSFERASE"/>
    <property type="match status" value="1"/>
</dbReference>
<evidence type="ECO:0000256" key="9">
    <source>
        <dbReference type="ARBA" id="ARBA00023316"/>
    </source>
</evidence>
<dbReference type="PANTHER" id="PTHR21015">
    <property type="entry name" value="UDP-N-ACETYLGLUCOSAMINE--N-ACETYLMURAMYL-(PENTAPEPTIDE) PYROPHOSPHORYL-UNDECAPRENOL N-ACETYLGLUCOSAMINE TRANSFERASE 1"/>
    <property type="match status" value="1"/>
</dbReference>
<comment type="similarity">
    <text evidence="10">Belongs to the glycosyltransferase 28 family. MurG subfamily.</text>
</comment>
<comment type="function">
    <text evidence="10">Cell wall formation. Catalyzes the transfer of a GlcNAc subunit on undecaprenyl-pyrophosphoryl-MurNAc-pentapeptide (lipid intermediate I) to form undecaprenyl-pyrophosphoryl-MurNAc-(pentapeptide)GlcNAc (lipid intermediate II).</text>
</comment>
<dbReference type="InterPro" id="IPR007235">
    <property type="entry name" value="Glyco_trans_28_C"/>
</dbReference>
<dbReference type="GO" id="GO:0005886">
    <property type="term" value="C:plasma membrane"/>
    <property type="evidence" value="ECO:0007669"/>
    <property type="project" value="UniProtKB-SubCell"/>
</dbReference>
<keyword evidence="8 10" id="KW-0131">Cell cycle</keyword>
<dbReference type="Pfam" id="PF03033">
    <property type="entry name" value="Glyco_transf_28"/>
    <property type="match status" value="1"/>
</dbReference>
<dbReference type="GO" id="GO:0071555">
    <property type="term" value="P:cell wall organization"/>
    <property type="evidence" value="ECO:0007669"/>
    <property type="project" value="UniProtKB-KW"/>
</dbReference>
<comment type="caution">
    <text evidence="13">The sequence shown here is derived from an EMBL/GenBank/DDBJ whole genome shotgun (WGS) entry which is preliminary data.</text>
</comment>
<keyword evidence="5 10" id="KW-0133">Cell shape</keyword>
<keyword evidence="7 10" id="KW-0472">Membrane</keyword>
<dbReference type="SUPFAM" id="SSF53756">
    <property type="entry name" value="UDP-Glycosyltransferase/glycogen phosphorylase"/>
    <property type="match status" value="1"/>
</dbReference>
<dbReference type="AlphaFoldDB" id="A0A7C4QM78"/>
<dbReference type="InterPro" id="IPR004276">
    <property type="entry name" value="GlycoTrans_28_N"/>
</dbReference>
<keyword evidence="3 10" id="KW-0328">Glycosyltransferase</keyword>
<dbReference type="UniPathway" id="UPA00219"/>
<dbReference type="GO" id="GO:0005975">
    <property type="term" value="P:carbohydrate metabolic process"/>
    <property type="evidence" value="ECO:0007669"/>
    <property type="project" value="InterPro"/>
</dbReference>
<dbReference type="EC" id="2.4.1.227" evidence="10"/>
<comment type="catalytic activity">
    <reaction evidence="10">
        <text>di-trans,octa-cis-undecaprenyl diphospho-N-acetyl-alpha-D-muramoyl-L-alanyl-D-glutamyl-meso-2,6-diaminopimeloyl-D-alanyl-D-alanine + UDP-N-acetyl-alpha-D-glucosamine = di-trans,octa-cis-undecaprenyl diphospho-[N-acetyl-alpha-D-glucosaminyl-(1-&gt;4)]-N-acetyl-alpha-D-muramoyl-L-alanyl-D-glutamyl-meso-2,6-diaminopimeloyl-D-alanyl-D-alanine + UDP + H(+)</text>
        <dbReference type="Rhea" id="RHEA:31227"/>
        <dbReference type="ChEBI" id="CHEBI:15378"/>
        <dbReference type="ChEBI" id="CHEBI:57705"/>
        <dbReference type="ChEBI" id="CHEBI:58223"/>
        <dbReference type="ChEBI" id="CHEBI:61387"/>
        <dbReference type="ChEBI" id="CHEBI:61388"/>
        <dbReference type="EC" id="2.4.1.227"/>
    </reaction>
</comment>
<keyword evidence="1 10" id="KW-1003">Cell membrane</keyword>
<keyword evidence="2 10" id="KW-0132">Cell division</keyword>
<keyword evidence="4 10" id="KW-0808">Transferase</keyword>
<feature type="domain" description="Glycosyltransferase family 28 N-terminal" evidence="11">
    <location>
        <begin position="6"/>
        <end position="140"/>
    </location>
</feature>
<dbReference type="GO" id="GO:0051301">
    <property type="term" value="P:cell division"/>
    <property type="evidence" value="ECO:0007669"/>
    <property type="project" value="UniProtKB-KW"/>
</dbReference>
<evidence type="ECO:0000313" key="13">
    <source>
        <dbReference type="EMBL" id="HGT38400.1"/>
    </source>
</evidence>
<evidence type="ECO:0000256" key="2">
    <source>
        <dbReference type="ARBA" id="ARBA00022618"/>
    </source>
</evidence>
<dbReference type="GO" id="GO:0009252">
    <property type="term" value="P:peptidoglycan biosynthetic process"/>
    <property type="evidence" value="ECO:0007669"/>
    <property type="project" value="UniProtKB-UniRule"/>
</dbReference>
<dbReference type="GO" id="GO:0008360">
    <property type="term" value="P:regulation of cell shape"/>
    <property type="evidence" value="ECO:0007669"/>
    <property type="project" value="UniProtKB-KW"/>
</dbReference>
<feature type="binding site" evidence="10">
    <location>
        <begin position="12"/>
        <end position="14"/>
    </location>
    <ligand>
        <name>UDP-N-acetyl-alpha-D-glucosamine</name>
        <dbReference type="ChEBI" id="CHEBI:57705"/>
    </ligand>
</feature>
<dbReference type="InterPro" id="IPR006009">
    <property type="entry name" value="GlcNAc_MurG"/>
</dbReference>
<organism evidence="13">
    <name type="scientific">Schlesneria paludicola</name>
    <dbReference type="NCBI Taxonomy" id="360056"/>
    <lineage>
        <taxon>Bacteria</taxon>
        <taxon>Pseudomonadati</taxon>
        <taxon>Planctomycetota</taxon>
        <taxon>Planctomycetia</taxon>
        <taxon>Planctomycetales</taxon>
        <taxon>Planctomycetaceae</taxon>
        <taxon>Schlesneria</taxon>
    </lineage>
</organism>
<dbReference type="NCBIfam" id="TIGR01133">
    <property type="entry name" value="murG"/>
    <property type="match status" value="1"/>
</dbReference>
<dbReference type="HAMAP" id="MF_00033">
    <property type="entry name" value="MurG"/>
    <property type="match status" value="1"/>
</dbReference>
<evidence type="ECO:0000256" key="10">
    <source>
        <dbReference type="HAMAP-Rule" id="MF_00033"/>
    </source>
</evidence>
<feature type="binding site" evidence="10">
    <location>
        <position position="167"/>
    </location>
    <ligand>
        <name>UDP-N-acetyl-alpha-D-glucosamine</name>
        <dbReference type="ChEBI" id="CHEBI:57705"/>
    </ligand>
</feature>
<dbReference type="CDD" id="cd03785">
    <property type="entry name" value="GT28_MurG"/>
    <property type="match status" value="1"/>
</dbReference>
<comment type="subcellular location">
    <subcellularLocation>
        <location evidence="10">Cell membrane</location>
        <topology evidence="10">Peripheral membrane protein</topology>
        <orientation evidence="10">Cytoplasmic side</orientation>
    </subcellularLocation>
</comment>
<evidence type="ECO:0000256" key="4">
    <source>
        <dbReference type="ARBA" id="ARBA00022679"/>
    </source>
</evidence>
<feature type="binding site" evidence="10">
    <location>
        <position position="194"/>
    </location>
    <ligand>
        <name>UDP-N-acetyl-alpha-D-glucosamine</name>
        <dbReference type="ChEBI" id="CHEBI:57705"/>
    </ligand>
</feature>
<keyword evidence="9 10" id="KW-0961">Cell wall biogenesis/degradation</keyword>
<comment type="pathway">
    <text evidence="10">Cell wall biogenesis; peptidoglycan biosynthesis.</text>
</comment>
<protein>
    <recommendedName>
        <fullName evidence="10">UDP-N-acetylglucosamine--N-acetylmuramyl-(pentapeptide) pyrophosphoryl-undecaprenol N-acetylglucosamine transferase</fullName>
        <ecNumber evidence="10">2.4.1.227</ecNumber>
    </recommendedName>
    <alternativeName>
        <fullName evidence="10">Undecaprenyl-PP-MurNAc-pentapeptide-UDPGlcNAc GlcNAc transferase</fullName>
    </alternativeName>
</protein>
<name>A0A7C4QM78_9PLAN</name>
<accession>A0A7C4QM78</accession>
<evidence type="ECO:0000259" key="11">
    <source>
        <dbReference type="Pfam" id="PF03033"/>
    </source>
</evidence>
<evidence type="ECO:0000256" key="7">
    <source>
        <dbReference type="ARBA" id="ARBA00023136"/>
    </source>
</evidence>
<dbReference type="GO" id="GO:0050511">
    <property type="term" value="F:undecaprenyldiphospho-muramoylpentapeptide beta-N-acetylglucosaminyltransferase activity"/>
    <property type="evidence" value="ECO:0007669"/>
    <property type="project" value="UniProtKB-UniRule"/>
</dbReference>
<evidence type="ECO:0000256" key="6">
    <source>
        <dbReference type="ARBA" id="ARBA00022984"/>
    </source>
</evidence>